<reference evidence="3 4" key="1">
    <citation type="submission" date="2022-07" db="EMBL/GenBank/DDBJ databases">
        <authorList>
            <person name="Li W.-J."/>
            <person name="Deng Q.-Q."/>
        </authorList>
    </citation>
    <scope>NUCLEOTIDE SEQUENCE [LARGE SCALE GENOMIC DNA]</scope>
    <source>
        <strain evidence="3 4">SYSU M60028</strain>
    </source>
</reference>
<evidence type="ECO:0000313" key="3">
    <source>
        <dbReference type="EMBL" id="MCP8939507.1"/>
    </source>
</evidence>
<dbReference type="SUPFAM" id="SSF49879">
    <property type="entry name" value="SMAD/FHA domain"/>
    <property type="match status" value="1"/>
</dbReference>
<feature type="domain" description="YscD cytoplasmic" evidence="2">
    <location>
        <begin position="19"/>
        <end position="112"/>
    </location>
</feature>
<dbReference type="InterPro" id="IPR032030">
    <property type="entry name" value="YscD_cytoplasmic_dom"/>
</dbReference>
<feature type="region of interest" description="Disordered" evidence="1">
    <location>
        <begin position="407"/>
        <end position="508"/>
    </location>
</feature>
<dbReference type="InterPro" id="IPR008984">
    <property type="entry name" value="SMAD_FHA_dom_sf"/>
</dbReference>
<dbReference type="Pfam" id="PF16697">
    <property type="entry name" value="Yop-YscD_cpl"/>
    <property type="match status" value="1"/>
</dbReference>
<dbReference type="EMBL" id="JANCLU010000012">
    <property type="protein sequence ID" value="MCP8939507.1"/>
    <property type="molecule type" value="Genomic_DNA"/>
</dbReference>
<gene>
    <name evidence="3" type="ORF">NK718_13355</name>
</gene>
<keyword evidence="4" id="KW-1185">Reference proteome</keyword>
<dbReference type="Proteomes" id="UP001205890">
    <property type="component" value="Unassembled WGS sequence"/>
</dbReference>
<protein>
    <recommendedName>
        <fullName evidence="2">YscD cytoplasmic domain-containing protein</fullName>
    </recommendedName>
</protein>
<comment type="caution">
    <text evidence="3">The sequence shown here is derived from an EMBL/GenBank/DDBJ whole genome shotgun (WGS) entry which is preliminary data.</text>
</comment>
<organism evidence="3 4">
    <name type="scientific">Alsobacter ponti</name>
    <dbReference type="NCBI Taxonomy" id="2962936"/>
    <lineage>
        <taxon>Bacteria</taxon>
        <taxon>Pseudomonadati</taxon>
        <taxon>Pseudomonadota</taxon>
        <taxon>Alphaproteobacteria</taxon>
        <taxon>Hyphomicrobiales</taxon>
        <taxon>Alsobacteraceae</taxon>
        <taxon>Alsobacter</taxon>
    </lineage>
</organism>
<evidence type="ECO:0000259" key="2">
    <source>
        <dbReference type="Pfam" id="PF16697"/>
    </source>
</evidence>
<dbReference type="Gene3D" id="2.60.200.20">
    <property type="match status" value="1"/>
</dbReference>
<accession>A0ABT1LDC8</accession>
<feature type="compositionally biased region" description="Low complexity" evidence="1">
    <location>
        <begin position="437"/>
        <end position="450"/>
    </location>
</feature>
<evidence type="ECO:0000256" key="1">
    <source>
        <dbReference type="SAM" id="MobiDB-lite"/>
    </source>
</evidence>
<evidence type="ECO:0000313" key="4">
    <source>
        <dbReference type="Proteomes" id="UP001205890"/>
    </source>
</evidence>
<feature type="compositionally biased region" description="Low complexity" evidence="1">
    <location>
        <begin position="479"/>
        <end position="501"/>
    </location>
</feature>
<dbReference type="RefSeq" id="WP_254743123.1">
    <property type="nucleotide sequence ID" value="NZ_JANCLU010000012.1"/>
</dbReference>
<proteinExistence type="predicted"/>
<name>A0ABT1LDC8_9HYPH</name>
<sequence>MSGVEAGGGGAEPARLVFKILSGPQIGAELRLDPGTYLLGSGPEDDLHISDVSVAAGHARIRWSDGRIEVMAGAGSLHSARGVEVRPGEGEWRELEALDVVVVGTTRFALGPVTANWTSLGETAGLDGRPSARAASAGAKGPRWRWPVVAAAAFAIGAAASAVLLRDALGPAALQARDASRDLAIVREALDAYDFGRAIATRQEADGAVIAAGYVELPAERRALVDAVGRTGVPARLRVWVRETIRADLAALIQAERQPLSFTLSRNGEAALSGVLLDASALERFVALARDTVPGLSSVRSEGVHTARSLLPKVEDLARQSRIGRTVLFRLDGTALIEATGFVTTEQVDGWTGFLQAYATRFAPLIPLRSYVSAQPAPGEPAGSGSRAVGERALDAERLIKGGYRADDILPPAGSGQPAIVLGRLPGSPSPPPADPAPATAQPAQPAARTVRQIWPAAASPPTPAQDGAPAAGGGTVRPIAPAATSPAAPAQGNSPAAASSLTAGSSPGSFEGLAEAALRQQLADPVANPQMARRLRSVAAPLLARAREDAPREPCWPGARITADEAARIALHLDLLSVSRVLSTGQFTATDQGLLAEAALSPVRLGRCLASPASRDAAPDSERSVYVAEALSTAAIAEHVLRDFARTRFPVTGVGLAGAPFLFGPDGQRWRLGNRVSADLRIAAIGELGVLLQGDGGWQVMLYDASLEWKLEL</sequence>